<evidence type="ECO:0000256" key="1">
    <source>
        <dbReference type="SAM" id="Phobius"/>
    </source>
</evidence>
<name>A0A9P8TKX1_WICPI</name>
<keyword evidence="1" id="KW-1133">Transmembrane helix</keyword>
<dbReference type="AlphaFoldDB" id="A0A9P8TKX1"/>
<keyword evidence="4" id="KW-1185">Reference proteome</keyword>
<reference evidence="3" key="1">
    <citation type="journal article" date="2021" name="Open Biol.">
        <title>Shared evolutionary footprints suggest mitochondrial oxidative damage underlies multiple complex I losses in fungi.</title>
        <authorList>
            <person name="Schikora-Tamarit M.A."/>
            <person name="Marcet-Houben M."/>
            <person name="Nosek J."/>
            <person name="Gabaldon T."/>
        </authorList>
    </citation>
    <scope>NUCLEOTIDE SEQUENCE</scope>
    <source>
        <strain evidence="3">CBS2887</strain>
    </source>
</reference>
<reference evidence="3" key="2">
    <citation type="submission" date="2021-01" db="EMBL/GenBank/DDBJ databases">
        <authorList>
            <person name="Schikora-Tamarit M.A."/>
        </authorList>
    </citation>
    <scope>NUCLEOTIDE SEQUENCE</scope>
    <source>
        <strain evidence="3">CBS2887</strain>
    </source>
</reference>
<feature type="signal peptide" evidence="2">
    <location>
        <begin position="1"/>
        <end position="19"/>
    </location>
</feature>
<gene>
    <name evidence="3" type="ORF">WICPIJ_005662</name>
</gene>
<dbReference type="EMBL" id="JAEUBG010003147">
    <property type="protein sequence ID" value="KAH3683373.1"/>
    <property type="molecule type" value="Genomic_DNA"/>
</dbReference>
<organism evidence="3 4">
    <name type="scientific">Wickerhamomyces pijperi</name>
    <name type="common">Yeast</name>
    <name type="synonym">Pichia pijperi</name>
    <dbReference type="NCBI Taxonomy" id="599730"/>
    <lineage>
        <taxon>Eukaryota</taxon>
        <taxon>Fungi</taxon>
        <taxon>Dikarya</taxon>
        <taxon>Ascomycota</taxon>
        <taxon>Saccharomycotina</taxon>
        <taxon>Saccharomycetes</taxon>
        <taxon>Phaffomycetales</taxon>
        <taxon>Wickerhamomycetaceae</taxon>
        <taxon>Wickerhamomyces</taxon>
    </lineage>
</organism>
<dbReference type="Proteomes" id="UP000774326">
    <property type="component" value="Unassembled WGS sequence"/>
</dbReference>
<protein>
    <submittedName>
        <fullName evidence="3">Uncharacterized protein</fullName>
    </submittedName>
</protein>
<evidence type="ECO:0000313" key="4">
    <source>
        <dbReference type="Proteomes" id="UP000774326"/>
    </source>
</evidence>
<accession>A0A9P8TKX1</accession>
<comment type="caution">
    <text evidence="3">The sequence shown here is derived from an EMBL/GenBank/DDBJ whole genome shotgun (WGS) entry which is preliminary data.</text>
</comment>
<feature type="chain" id="PRO_5040329166" evidence="2">
    <location>
        <begin position="20"/>
        <end position="216"/>
    </location>
</feature>
<evidence type="ECO:0000313" key="3">
    <source>
        <dbReference type="EMBL" id="KAH3683373.1"/>
    </source>
</evidence>
<keyword evidence="2" id="KW-0732">Signal</keyword>
<keyword evidence="1" id="KW-0472">Membrane</keyword>
<proteinExistence type="predicted"/>
<sequence>MFRLLVIFIALTFVGGVLGRVPAPDCEDKVLVLNMDLKVALFLPNAMFLLSELIAPFFILVVPAVVVLVTGWLLELSGILMGDSNLALMEFKGDVTITLPPVPATLCPPRPPRLPPAPPALFEGVGPGVDILELEAVVLRDLLLIVMFLSRSLSSTNNLCALLVLTCDNLTGDILKPCWNCTSCVCWIGWSSIGTGSNSVWKSSWKSAWKSSNPIS</sequence>
<evidence type="ECO:0000256" key="2">
    <source>
        <dbReference type="SAM" id="SignalP"/>
    </source>
</evidence>
<keyword evidence="1" id="KW-0812">Transmembrane</keyword>
<feature type="transmembrane region" description="Helical" evidence="1">
    <location>
        <begin position="53"/>
        <end position="74"/>
    </location>
</feature>